<name>A0A5C5Z565_9BACT</name>
<dbReference type="Proteomes" id="UP000315010">
    <property type="component" value="Unassembled WGS sequence"/>
</dbReference>
<organism evidence="3 4">
    <name type="scientific">Novipirellula herctigrandis</name>
    <dbReference type="NCBI Taxonomy" id="2527986"/>
    <lineage>
        <taxon>Bacteria</taxon>
        <taxon>Pseudomonadati</taxon>
        <taxon>Planctomycetota</taxon>
        <taxon>Planctomycetia</taxon>
        <taxon>Pirellulales</taxon>
        <taxon>Pirellulaceae</taxon>
        <taxon>Novipirellula</taxon>
    </lineage>
</organism>
<dbReference type="AlphaFoldDB" id="A0A5C5Z565"/>
<reference evidence="3 4" key="1">
    <citation type="submission" date="2019-02" db="EMBL/GenBank/DDBJ databases">
        <title>Deep-cultivation of Planctomycetes and their phenomic and genomic characterization uncovers novel biology.</title>
        <authorList>
            <person name="Wiegand S."/>
            <person name="Jogler M."/>
            <person name="Boedeker C."/>
            <person name="Pinto D."/>
            <person name="Vollmers J."/>
            <person name="Rivas-Marin E."/>
            <person name="Kohn T."/>
            <person name="Peeters S.H."/>
            <person name="Heuer A."/>
            <person name="Rast P."/>
            <person name="Oberbeckmann S."/>
            <person name="Bunk B."/>
            <person name="Jeske O."/>
            <person name="Meyerdierks A."/>
            <person name="Storesund J.E."/>
            <person name="Kallscheuer N."/>
            <person name="Luecker S."/>
            <person name="Lage O.M."/>
            <person name="Pohl T."/>
            <person name="Merkel B.J."/>
            <person name="Hornburger P."/>
            <person name="Mueller R.-W."/>
            <person name="Bruemmer F."/>
            <person name="Labrenz M."/>
            <person name="Spormann A.M."/>
            <person name="Op Den Camp H."/>
            <person name="Overmann J."/>
            <person name="Amann R."/>
            <person name="Jetten M.S.M."/>
            <person name="Mascher T."/>
            <person name="Medema M.H."/>
            <person name="Devos D.P."/>
            <person name="Kaster A.-K."/>
            <person name="Ovreas L."/>
            <person name="Rohde M."/>
            <person name="Galperin M.Y."/>
            <person name="Jogler C."/>
        </authorList>
    </citation>
    <scope>NUCLEOTIDE SEQUENCE [LARGE SCALE GENOMIC DNA]</scope>
    <source>
        <strain evidence="3 4">CA13</strain>
    </source>
</reference>
<evidence type="ECO:0000313" key="4">
    <source>
        <dbReference type="Proteomes" id="UP000315010"/>
    </source>
</evidence>
<dbReference type="OrthoDB" id="21395at2"/>
<comment type="caution">
    <text evidence="3">The sequence shown here is derived from an EMBL/GenBank/DDBJ whole genome shotgun (WGS) entry which is preliminary data.</text>
</comment>
<evidence type="ECO:0000256" key="1">
    <source>
        <dbReference type="SAM" id="MobiDB-lite"/>
    </source>
</evidence>
<accession>A0A5C5Z565</accession>
<feature type="domain" description="DUF2760" evidence="2">
    <location>
        <begin position="59"/>
        <end position="177"/>
    </location>
</feature>
<dbReference type="InterPro" id="IPR021212">
    <property type="entry name" value="DUF2760"/>
</dbReference>
<evidence type="ECO:0000313" key="3">
    <source>
        <dbReference type="EMBL" id="TWT82187.1"/>
    </source>
</evidence>
<keyword evidence="4" id="KW-1185">Reference proteome</keyword>
<sequence>MGLGVAFRAFSAALFNQQTADKLRKVLDGDDTRSGEPKLPAPAQPKPKAIAPTKKSARSEAVTLLSALQRESRLIDLVQEDLAKFSDAQVGAAARPCLLQCASTLARLFELKPVDASGEGATIEVSADESAARYQWIGEGTSTQGKLVHHGWVASKVELPQWTGDDADANTVAPAQVQRS</sequence>
<proteinExistence type="predicted"/>
<feature type="region of interest" description="Disordered" evidence="1">
    <location>
        <begin position="28"/>
        <end position="55"/>
    </location>
</feature>
<dbReference type="EMBL" id="SJPJ01000001">
    <property type="protein sequence ID" value="TWT82187.1"/>
    <property type="molecule type" value="Genomic_DNA"/>
</dbReference>
<gene>
    <name evidence="3" type="ORF">CA13_36480</name>
</gene>
<dbReference type="Pfam" id="PF10816">
    <property type="entry name" value="DUF2760"/>
    <property type="match status" value="1"/>
</dbReference>
<evidence type="ECO:0000259" key="2">
    <source>
        <dbReference type="Pfam" id="PF10816"/>
    </source>
</evidence>
<protein>
    <recommendedName>
        <fullName evidence="2">DUF2760 domain-containing protein</fullName>
    </recommendedName>
</protein>